<feature type="signal peptide" evidence="2">
    <location>
        <begin position="1"/>
        <end position="20"/>
    </location>
</feature>
<accession>A0ABS0L803</accession>
<evidence type="ECO:0000256" key="2">
    <source>
        <dbReference type="SAM" id="SignalP"/>
    </source>
</evidence>
<protein>
    <submittedName>
        <fullName evidence="3">Uncharacterized protein</fullName>
    </submittedName>
</protein>
<gene>
    <name evidence="3" type="ORF">I5L79_22210</name>
</gene>
<keyword evidence="2" id="KW-0732">Signal</keyword>
<reference evidence="3 4" key="1">
    <citation type="submission" date="2020-11" db="EMBL/GenBank/DDBJ databases">
        <title>Hymenobacter sp.</title>
        <authorList>
            <person name="Kim M.K."/>
        </authorList>
    </citation>
    <scope>NUCLEOTIDE SEQUENCE [LARGE SCALE GENOMIC DNA]</scope>
    <source>
        <strain evidence="3 4">BT594</strain>
    </source>
</reference>
<sequence>MNPLLAIPLVASFSALPAWTGELPGAHAAHEAGARGVNNHLPAQPAASAHSQPLAAPAHGSLA</sequence>
<dbReference type="RefSeq" id="WP_196957296.1">
    <property type="nucleotide sequence ID" value="NZ_JADWYK010000022.1"/>
</dbReference>
<proteinExistence type="predicted"/>
<comment type="caution">
    <text evidence="3">The sequence shown here is derived from an EMBL/GenBank/DDBJ whole genome shotgun (WGS) entry which is preliminary data.</text>
</comment>
<dbReference type="Proteomes" id="UP000601099">
    <property type="component" value="Unassembled WGS sequence"/>
</dbReference>
<feature type="chain" id="PRO_5045283166" evidence="2">
    <location>
        <begin position="21"/>
        <end position="63"/>
    </location>
</feature>
<dbReference type="EMBL" id="JADWYK010000022">
    <property type="protein sequence ID" value="MBG8556276.1"/>
    <property type="molecule type" value="Genomic_DNA"/>
</dbReference>
<feature type="compositionally biased region" description="Low complexity" evidence="1">
    <location>
        <begin position="40"/>
        <end position="63"/>
    </location>
</feature>
<name>A0ABS0L803_9BACT</name>
<feature type="region of interest" description="Disordered" evidence="1">
    <location>
        <begin position="30"/>
        <end position="63"/>
    </location>
</feature>
<organism evidence="3 4">
    <name type="scientific">Hymenobacter guriensis</name>
    <dbReference type="NCBI Taxonomy" id="2793065"/>
    <lineage>
        <taxon>Bacteria</taxon>
        <taxon>Pseudomonadati</taxon>
        <taxon>Bacteroidota</taxon>
        <taxon>Cytophagia</taxon>
        <taxon>Cytophagales</taxon>
        <taxon>Hymenobacteraceae</taxon>
        <taxon>Hymenobacter</taxon>
    </lineage>
</organism>
<keyword evidence="4" id="KW-1185">Reference proteome</keyword>
<evidence type="ECO:0000313" key="4">
    <source>
        <dbReference type="Proteomes" id="UP000601099"/>
    </source>
</evidence>
<evidence type="ECO:0000256" key="1">
    <source>
        <dbReference type="SAM" id="MobiDB-lite"/>
    </source>
</evidence>
<evidence type="ECO:0000313" key="3">
    <source>
        <dbReference type="EMBL" id="MBG8556276.1"/>
    </source>
</evidence>